<evidence type="ECO:0000313" key="2">
    <source>
        <dbReference type="Proteomes" id="UP000694395"/>
    </source>
</evidence>
<dbReference type="AlphaFoldDB" id="A0A8C7QVY2"/>
<organism evidence="1 2">
    <name type="scientific">Oncorhynchus mykiss</name>
    <name type="common">Rainbow trout</name>
    <name type="synonym">Salmo gairdneri</name>
    <dbReference type="NCBI Taxonomy" id="8022"/>
    <lineage>
        <taxon>Eukaryota</taxon>
        <taxon>Metazoa</taxon>
        <taxon>Chordata</taxon>
        <taxon>Craniata</taxon>
        <taxon>Vertebrata</taxon>
        <taxon>Euteleostomi</taxon>
        <taxon>Actinopterygii</taxon>
        <taxon>Neopterygii</taxon>
        <taxon>Teleostei</taxon>
        <taxon>Protacanthopterygii</taxon>
        <taxon>Salmoniformes</taxon>
        <taxon>Salmonidae</taxon>
        <taxon>Salmoninae</taxon>
        <taxon>Oncorhynchus</taxon>
    </lineage>
</organism>
<reference evidence="1" key="2">
    <citation type="submission" date="2025-08" db="UniProtKB">
        <authorList>
            <consortium name="Ensembl"/>
        </authorList>
    </citation>
    <scope>IDENTIFICATION</scope>
</reference>
<sequence>SIPVERGTGKFRDIHTEGPATLTFLSFSGGRVLVRGLLFFLFAAQVAGVDGHSGLDLLLGRQLKGRVYLLFRLLAV</sequence>
<accession>A0A8C7QVY2</accession>
<evidence type="ECO:0000313" key="1">
    <source>
        <dbReference type="Ensembl" id="ENSOMYP00000041731.2"/>
    </source>
</evidence>
<keyword evidence="2" id="KW-1185">Reference proteome</keyword>
<reference evidence="1" key="1">
    <citation type="submission" date="2020-07" db="EMBL/GenBank/DDBJ databases">
        <title>A long reads based de novo assembly of the rainbow trout Arlee double haploid line genome.</title>
        <authorList>
            <person name="Gao G."/>
            <person name="Palti Y."/>
        </authorList>
    </citation>
    <scope>NUCLEOTIDE SEQUENCE [LARGE SCALE GENOMIC DNA]</scope>
</reference>
<dbReference type="Ensembl" id="ENSOMYT00000045543.2">
    <property type="protein sequence ID" value="ENSOMYP00000041731.2"/>
    <property type="gene ID" value="ENSOMYG00000019279.2"/>
</dbReference>
<name>A0A8C7QVY2_ONCMY</name>
<protein>
    <submittedName>
        <fullName evidence="1">Uncharacterized protein</fullName>
    </submittedName>
</protein>
<proteinExistence type="predicted"/>
<dbReference type="Proteomes" id="UP000694395">
    <property type="component" value="Chromosome 7"/>
</dbReference>
<reference evidence="1" key="3">
    <citation type="submission" date="2025-09" db="UniProtKB">
        <authorList>
            <consortium name="Ensembl"/>
        </authorList>
    </citation>
    <scope>IDENTIFICATION</scope>
</reference>